<reference evidence="4" key="1">
    <citation type="submission" date="2019-03" db="EMBL/GenBank/DDBJ databases">
        <title>WGS assembly of Setaria viridis.</title>
        <authorList>
            <person name="Huang P."/>
            <person name="Jenkins J."/>
            <person name="Grimwood J."/>
            <person name="Barry K."/>
            <person name="Healey A."/>
            <person name="Mamidi S."/>
            <person name="Sreedasyam A."/>
            <person name="Shu S."/>
            <person name="Feldman M."/>
            <person name="Wu J."/>
            <person name="Yu Y."/>
            <person name="Chen C."/>
            <person name="Johnson J."/>
            <person name="Rokhsar D."/>
            <person name="Baxter I."/>
            <person name="Schmutz J."/>
            <person name="Brutnell T."/>
            <person name="Kellogg E."/>
        </authorList>
    </citation>
    <scope>NUCLEOTIDE SEQUENCE [LARGE SCALE GENOMIC DNA]</scope>
</reference>
<dbReference type="Gene3D" id="4.10.60.10">
    <property type="entry name" value="Zinc finger, CCHC-type"/>
    <property type="match status" value="1"/>
</dbReference>
<feature type="compositionally biased region" description="Acidic residues" evidence="2">
    <location>
        <begin position="194"/>
        <end position="206"/>
    </location>
</feature>
<dbReference type="SMART" id="SM00343">
    <property type="entry name" value="ZnF_C2HC"/>
    <property type="match status" value="1"/>
</dbReference>
<keyword evidence="5" id="KW-1185">Reference proteome</keyword>
<dbReference type="PANTHER" id="PTHR33170:SF51">
    <property type="entry name" value="CCHC-TYPE DOMAIN-CONTAINING PROTEIN"/>
    <property type="match status" value="1"/>
</dbReference>
<dbReference type="GO" id="GO:0008270">
    <property type="term" value="F:zinc ion binding"/>
    <property type="evidence" value="ECO:0007669"/>
    <property type="project" value="UniProtKB-KW"/>
</dbReference>
<evidence type="ECO:0000313" key="5">
    <source>
        <dbReference type="Proteomes" id="UP000298652"/>
    </source>
</evidence>
<dbReference type="PROSITE" id="PS50158">
    <property type="entry name" value="ZF_CCHC"/>
    <property type="match status" value="1"/>
</dbReference>
<sequence>MMCYNYHQVGHHKSQGPNPSFCYACKQSGHIASKCPSARVNKGMKLCGLRMPSQLFYSLTVPVESVEVDNSIRAIVTVLEGRVPSMAVLKLLRNKGKIRFTCSDVVATVEETKMDPDSFATLYIIWVKATGIPKVAKKEPYVIELAYLVGDPEEDPKHINGTSEVYINTQGYMITWVVADKGPIKPTKAFVDKGEDDGDVTNEEEPDSQHSYGSLMESVLKSEAPPSQKESGLSNPSRSASQGGEKQHVGSLPYEVIEELYQHDNMMPVLDKINDKQSTPKTPTPGLGEGEMQEIGGSNEDLSRGMENGVKIMMTTEEMVMNQEDGSSLKKEELVNNDVQNHEEMGGRSEDKNADKKKEATKEKSPLKTIPPPAAAKTSSRNPRTGTSVLKVAEQLVAKKNLED</sequence>
<dbReference type="InterPro" id="IPR036875">
    <property type="entry name" value="Znf_CCHC_sf"/>
</dbReference>
<keyword evidence="1" id="KW-0862">Zinc</keyword>
<dbReference type="EMBL" id="CM016552">
    <property type="protein sequence ID" value="TKW37742.1"/>
    <property type="molecule type" value="Genomic_DNA"/>
</dbReference>
<keyword evidence="1" id="KW-0479">Metal-binding</keyword>
<dbReference type="PANTHER" id="PTHR33170">
    <property type="entry name" value="DUF4283 DOMAIN-CONTAINING PROTEIN-RELATED"/>
    <property type="match status" value="1"/>
</dbReference>
<dbReference type="Proteomes" id="UP000298652">
    <property type="component" value="Chromosome 1"/>
</dbReference>
<feature type="domain" description="CCHC-type" evidence="3">
    <location>
        <begin position="22"/>
        <end position="37"/>
    </location>
</feature>
<evidence type="ECO:0000259" key="3">
    <source>
        <dbReference type="PROSITE" id="PS50158"/>
    </source>
</evidence>
<accession>A0A4U6W6C6</accession>
<feature type="region of interest" description="Disordered" evidence="2">
    <location>
        <begin position="322"/>
        <end position="390"/>
    </location>
</feature>
<feature type="compositionally biased region" description="Basic and acidic residues" evidence="2">
    <location>
        <begin position="327"/>
        <end position="366"/>
    </location>
</feature>
<organism evidence="4 5">
    <name type="scientific">Setaria viridis</name>
    <name type="common">Green bristlegrass</name>
    <name type="synonym">Setaria italica subsp. viridis</name>
    <dbReference type="NCBI Taxonomy" id="4556"/>
    <lineage>
        <taxon>Eukaryota</taxon>
        <taxon>Viridiplantae</taxon>
        <taxon>Streptophyta</taxon>
        <taxon>Embryophyta</taxon>
        <taxon>Tracheophyta</taxon>
        <taxon>Spermatophyta</taxon>
        <taxon>Magnoliopsida</taxon>
        <taxon>Liliopsida</taxon>
        <taxon>Poales</taxon>
        <taxon>Poaceae</taxon>
        <taxon>PACMAD clade</taxon>
        <taxon>Panicoideae</taxon>
        <taxon>Panicodae</taxon>
        <taxon>Paniceae</taxon>
        <taxon>Cenchrinae</taxon>
        <taxon>Setaria</taxon>
    </lineage>
</organism>
<dbReference type="SUPFAM" id="SSF57756">
    <property type="entry name" value="Retrovirus zinc finger-like domains"/>
    <property type="match status" value="1"/>
</dbReference>
<evidence type="ECO:0000313" key="4">
    <source>
        <dbReference type="EMBL" id="TKW37742.1"/>
    </source>
</evidence>
<feature type="compositionally biased region" description="Polar residues" evidence="2">
    <location>
        <begin position="377"/>
        <end position="388"/>
    </location>
</feature>
<proteinExistence type="predicted"/>
<protein>
    <recommendedName>
        <fullName evidence="3">CCHC-type domain-containing protein</fullName>
    </recommendedName>
</protein>
<dbReference type="GO" id="GO:0003676">
    <property type="term" value="F:nucleic acid binding"/>
    <property type="evidence" value="ECO:0007669"/>
    <property type="project" value="InterPro"/>
</dbReference>
<feature type="region of interest" description="Disordered" evidence="2">
    <location>
        <begin position="273"/>
        <end position="304"/>
    </location>
</feature>
<name>A0A4U6W6C6_SETVI</name>
<gene>
    <name evidence="4" type="ORF">SEVIR_1G067800v2</name>
</gene>
<dbReference type="InterPro" id="IPR001878">
    <property type="entry name" value="Znf_CCHC"/>
</dbReference>
<dbReference type="Gramene" id="TKW37742">
    <property type="protein sequence ID" value="TKW37742"/>
    <property type="gene ID" value="SEVIR_1G067800v2"/>
</dbReference>
<evidence type="ECO:0000256" key="2">
    <source>
        <dbReference type="SAM" id="MobiDB-lite"/>
    </source>
</evidence>
<dbReference type="AlphaFoldDB" id="A0A4U6W6C6"/>
<feature type="compositionally biased region" description="Polar residues" evidence="2">
    <location>
        <begin position="228"/>
        <end position="244"/>
    </location>
</feature>
<feature type="region of interest" description="Disordered" evidence="2">
    <location>
        <begin position="188"/>
        <end position="249"/>
    </location>
</feature>
<keyword evidence="1" id="KW-0863">Zinc-finger</keyword>
<evidence type="ECO:0000256" key="1">
    <source>
        <dbReference type="PROSITE-ProRule" id="PRU00047"/>
    </source>
</evidence>
<dbReference type="Pfam" id="PF00098">
    <property type="entry name" value="zf-CCHC"/>
    <property type="match status" value="1"/>
</dbReference>